<evidence type="ECO:0000313" key="2">
    <source>
        <dbReference type="Proteomes" id="UP000216605"/>
    </source>
</evidence>
<dbReference type="AlphaFoldDB" id="A0A255ZZY0"/>
<protein>
    <submittedName>
        <fullName evidence="1">Uncharacterized protein</fullName>
    </submittedName>
</protein>
<dbReference type="RefSeq" id="WP_094411898.1">
    <property type="nucleotide sequence ID" value="NZ_NOXV01000119.1"/>
</dbReference>
<accession>A0A255ZZY0</accession>
<organism evidence="1 2">
    <name type="scientific">Flavobacterium cyanobacteriorum</name>
    <dbReference type="NCBI Taxonomy" id="2022802"/>
    <lineage>
        <taxon>Bacteria</taxon>
        <taxon>Pseudomonadati</taxon>
        <taxon>Bacteroidota</taxon>
        <taxon>Flavobacteriia</taxon>
        <taxon>Flavobacteriales</taxon>
        <taxon>Flavobacteriaceae</taxon>
        <taxon>Flavobacterium</taxon>
    </lineage>
</organism>
<reference evidence="1 2" key="1">
    <citation type="submission" date="2017-07" db="EMBL/GenBank/DDBJ databases">
        <title>Flavobacterium cyanobacteriorum sp. nov., isolated from cyanobacterial aggregates in a eutrophic lake.</title>
        <authorList>
            <person name="Cai H."/>
        </authorList>
    </citation>
    <scope>NUCLEOTIDE SEQUENCE [LARGE SCALE GENOMIC DNA]</scope>
    <source>
        <strain evidence="1 2">TH021</strain>
    </source>
</reference>
<dbReference type="OrthoDB" id="9817027at2"/>
<keyword evidence="2" id="KW-1185">Reference proteome</keyword>
<gene>
    <name evidence="1" type="ORF">CHU92_01510</name>
</gene>
<proteinExistence type="predicted"/>
<sequence length="166" mass="20291">MKRSSFYNDKPDNYKLFMYFFGEGEEYKNDKMSNGKTIKQWCETDYFKNGLAKKAKLTELYIIDNMLSDEPMNPFPKWYGQGYWRDLNLLPPKKNSKWYQARTYYWLQVDRKQNKVKYEYIKLLDDGFNTSFIFDEDNIIKFFKENPELLPKDMSTVKEFYYEKSN</sequence>
<name>A0A255ZZY0_9FLAO</name>
<dbReference type="Proteomes" id="UP000216605">
    <property type="component" value="Unassembled WGS sequence"/>
</dbReference>
<evidence type="ECO:0000313" key="1">
    <source>
        <dbReference type="EMBL" id="OYQ46370.1"/>
    </source>
</evidence>
<dbReference type="EMBL" id="NOXV01000119">
    <property type="protein sequence ID" value="OYQ46370.1"/>
    <property type="molecule type" value="Genomic_DNA"/>
</dbReference>
<comment type="caution">
    <text evidence="1">The sequence shown here is derived from an EMBL/GenBank/DDBJ whole genome shotgun (WGS) entry which is preliminary data.</text>
</comment>